<feature type="signal peptide" evidence="1">
    <location>
        <begin position="1"/>
        <end position="16"/>
    </location>
</feature>
<dbReference type="AlphaFoldDB" id="A0A8S4QT55"/>
<reference evidence="2" key="1">
    <citation type="submission" date="2022-03" db="EMBL/GenBank/DDBJ databases">
        <authorList>
            <person name="Lindestad O."/>
        </authorList>
    </citation>
    <scope>NUCLEOTIDE SEQUENCE</scope>
</reference>
<dbReference type="EMBL" id="CAKXAJ010014468">
    <property type="protein sequence ID" value="CAH2216216.1"/>
    <property type="molecule type" value="Genomic_DNA"/>
</dbReference>
<evidence type="ECO:0000256" key="1">
    <source>
        <dbReference type="SAM" id="SignalP"/>
    </source>
</evidence>
<evidence type="ECO:0000313" key="3">
    <source>
        <dbReference type="Proteomes" id="UP000838756"/>
    </source>
</evidence>
<organism evidence="2 3">
    <name type="scientific">Pararge aegeria aegeria</name>
    <dbReference type="NCBI Taxonomy" id="348720"/>
    <lineage>
        <taxon>Eukaryota</taxon>
        <taxon>Metazoa</taxon>
        <taxon>Ecdysozoa</taxon>
        <taxon>Arthropoda</taxon>
        <taxon>Hexapoda</taxon>
        <taxon>Insecta</taxon>
        <taxon>Pterygota</taxon>
        <taxon>Neoptera</taxon>
        <taxon>Endopterygota</taxon>
        <taxon>Lepidoptera</taxon>
        <taxon>Glossata</taxon>
        <taxon>Ditrysia</taxon>
        <taxon>Papilionoidea</taxon>
        <taxon>Nymphalidae</taxon>
        <taxon>Satyrinae</taxon>
        <taxon>Satyrini</taxon>
        <taxon>Parargina</taxon>
        <taxon>Pararge</taxon>
    </lineage>
</organism>
<sequence length="130" mass="14715">MARACLVLFFVSFIVACDFTNGFLTRGRNLEAVFTKDTPVPEDVVEKLAVESVPVEVTVNKQCAKIGEFVSIYLLIFYKRNLLPGKETNVYLRNHCLIVSYNKAKDFLVRERKMEKNVSYPCLMLGVLGG</sequence>
<gene>
    <name evidence="2" type="primary">jg25474</name>
    <name evidence="2" type="ORF">PAEG_LOCUS4274</name>
</gene>
<feature type="chain" id="PRO_5035728006" evidence="1">
    <location>
        <begin position="17"/>
        <end position="130"/>
    </location>
</feature>
<accession>A0A8S4QT55</accession>
<evidence type="ECO:0000313" key="2">
    <source>
        <dbReference type="EMBL" id="CAH2216216.1"/>
    </source>
</evidence>
<keyword evidence="3" id="KW-1185">Reference proteome</keyword>
<dbReference type="OrthoDB" id="7211176at2759"/>
<dbReference type="Proteomes" id="UP000838756">
    <property type="component" value="Unassembled WGS sequence"/>
</dbReference>
<proteinExistence type="predicted"/>
<protein>
    <submittedName>
        <fullName evidence="2">Jg25474 protein</fullName>
    </submittedName>
</protein>
<name>A0A8S4QT55_9NEOP</name>
<dbReference type="PROSITE" id="PS51257">
    <property type="entry name" value="PROKAR_LIPOPROTEIN"/>
    <property type="match status" value="1"/>
</dbReference>
<keyword evidence="1" id="KW-0732">Signal</keyword>
<comment type="caution">
    <text evidence="2">The sequence shown here is derived from an EMBL/GenBank/DDBJ whole genome shotgun (WGS) entry which is preliminary data.</text>
</comment>